<accession>X6NA51</accession>
<keyword evidence="1" id="KW-0479">Metal-binding</keyword>
<keyword evidence="2" id="KW-0677">Repeat</keyword>
<feature type="domain" description="C2H2-type" evidence="7">
    <location>
        <begin position="175"/>
        <end position="202"/>
    </location>
</feature>
<evidence type="ECO:0000313" key="9">
    <source>
        <dbReference type="Proteomes" id="UP000023152"/>
    </source>
</evidence>
<dbReference type="PANTHER" id="PTHR19818:SF139">
    <property type="entry name" value="PAIR-RULE PROTEIN ODD-PAIRED"/>
    <property type="match status" value="1"/>
</dbReference>
<dbReference type="InterPro" id="IPR013087">
    <property type="entry name" value="Znf_C2H2_type"/>
</dbReference>
<dbReference type="OrthoDB" id="6077919at2759"/>
<gene>
    <name evidence="8" type="ORF">RFI_14401</name>
</gene>
<dbReference type="GO" id="GO:0000981">
    <property type="term" value="F:DNA-binding transcription factor activity, RNA polymerase II-specific"/>
    <property type="evidence" value="ECO:0007669"/>
    <property type="project" value="TreeGrafter"/>
</dbReference>
<evidence type="ECO:0000256" key="2">
    <source>
        <dbReference type="ARBA" id="ARBA00022737"/>
    </source>
</evidence>
<feature type="transmembrane region" description="Helical" evidence="6">
    <location>
        <begin position="141"/>
        <end position="161"/>
    </location>
</feature>
<dbReference type="Gene3D" id="3.30.160.60">
    <property type="entry name" value="Classic Zinc Finger"/>
    <property type="match status" value="2"/>
</dbReference>
<keyword evidence="3 5" id="KW-0863">Zinc-finger</keyword>
<evidence type="ECO:0000259" key="7">
    <source>
        <dbReference type="PROSITE" id="PS50157"/>
    </source>
</evidence>
<dbReference type="GO" id="GO:0008270">
    <property type="term" value="F:zinc ion binding"/>
    <property type="evidence" value="ECO:0007669"/>
    <property type="project" value="UniProtKB-KW"/>
</dbReference>
<dbReference type="GO" id="GO:0000978">
    <property type="term" value="F:RNA polymerase II cis-regulatory region sequence-specific DNA binding"/>
    <property type="evidence" value="ECO:0007669"/>
    <property type="project" value="TreeGrafter"/>
</dbReference>
<dbReference type="SUPFAM" id="SSF57667">
    <property type="entry name" value="beta-beta-alpha zinc fingers"/>
    <property type="match status" value="2"/>
</dbReference>
<name>X6NA51_RETFI</name>
<protein>
    <recommendedName>
        <fullName evidence="7">C2H2-type domain-containing protein</fullName>
    </recommendedName>
</protein>
<organism evidence="8 9">
    <name type="scientific">Reticulomyxa filosa</name>
    <dbReference type="NCBI Taxonomy" id="46433"/>
    <lineage>
        <taxon>Eukaryota</taxon>
        <taxon>Sar</taxon>
        <taxon>Rhizaria</taxon>
        <taxon>Retaria</taxon>
        <taxon>Foraminifera</taxon>
        <taxon>Monothalamids</taxon>
        <taxon>Reticulomyxidae</taxon>
        <taxon>Reticulomyxa</taxon>
    </lineage>
</organism>
<dbReference type="PANTHER" id="PTHR19818">
    <property type="entry name" value="ZINC FINGER PROTEIN ZIC AND GLI"/>
    <property type="match status" value="1"/>
</dbReference>
<dbReference type="InterPro" id="IPR036236">
    <property type="entry name" value="Znf_C2H2_sf"/>
</dbReference>
<keyword evidence="9" id="KW-1185">Reference proteome</keyword>
<feature type="domain" description="C2H2-type" evidence="7">
    <location>
        <begin position="114"/>
        <end position="143"/>
    </location>
</feature>
<reference evidence="8 9" key="1">
    <citation type="journal article" date="2013" name="Curr. Biol.">
        <title>The Genome of the Foraminiferan Reticulomyxa filosa.</title>
        <authorList>
            <person name="Glockner G."/>
            <person name="Hulsmann N."/>
            <person name="Schleicher M."/>
            <person name="Noegel A.A."/>
            <person name="Eichinger L."/>
            <person name="Gallinger C."/>
            <person name="Pawlowski J."/>
            <person name="Sierra R."/>
            <person name="Euteneuer U."/>
            <person name="Pillet L."/>
            <person name="Moustafa A."/>
            <person name="Platzer M."/>
            <person name="Groth M."/>
            <person name="Szafranski K."/>
            <person name="Schliwa M."/>
        </authorList>
    </citation>
    <scope>NUCLEOTIDE SEQUENCE [LARGE SCALE GENOMIC DNA]</scope>
</reference>
<dbReference type="FunFam" id="3.30.160.60:FF:000446">
    <property type="entry name" value="Zinc finger protein"/>
    <property type="match status" value="1"/>
</dbReference>
<dbReference type="EMBL" id="ASPP01010469">
    <property type="protein sequence ID" value="ETO22788.1"/>
    <property type="molecule type" value="Genomic_DNA"/>
</dbReference>
<comment type="caution">
    <text evidence="8">The sequence shown here is derived from an EMBL/GenBank/DDBJ whole genome shotgun (WGS) entry which is preliminary data.</text>
</comment>
<keyword evidence="6" id="KW-0812">Transmembrane</keyword>
<evidence type="ECO:0000256" key="1">
    <source>
        <dbReference type="ARBA" id="ARBA00022723"/>
    </source>
</evidence>
<feature type="domain" description="C2H2-type" evidence="7">
    <location>
        <begin position="86"/>
        <end position="113"/>
    </location>
</feature>
<evidence type="ECO:0000256" key="6">
    <source>
        <dbReference type="SAM" id="Phobius"/>
    </source>
</evidence>
<keyword evidence="6" id="KW-0472">Membrane</keyword>
<keyword evidence="4" id="KW-0862">Zinc</keyword>
<proteinExistence type="predicted"/>
<sequence length="246" mass="28493">MEEVINNDNNKKKSAIAFGERKLNYKNDKELKTMSGEIPKTRANEESGRFVGLVGTSENTSEYKDKYAAKLNHRNAHDDGNSVKRHTCAYCQKELFNSTGLKHHIYTHTNAWPFRCCWPGCAKGTATKRDLMKHQRTHTGLFPLVVFTIYVELHTYINLWLMREYAKKLFCERPFVCDICNKKFTQSGVMHRHKKACAKKKMAKCLETTVFYKQNSEDSKREMEGSWLVKPFNNNDGLPDTFSSTK</sequence>
<dbReference type="SMART" id="SM00355">
    <property type="entry name" value="ZnF_C2H2"/>
    <property type="match status" value="3"/>
</dbReference>
<dbReference type="GO" id="GO:0005634">
    <property type="term" value="C:nucleus"/>
    <property type="evidence" value="ECO:0007669"/>
    <property type="project" value="UniProtKB-ARBA"/>
</dbReference>
<evidence type="ECO:0000256" key="4">
    <source>
        <dbReference type="ARBA" id="ARBA00022833"/>
    </source>
</evidence>
<evidence type="ECO:0000313" key="8">
    <source>
        <dbReference type="EMBL" id="ETO22788.1"/>
    </source>
</evidence>
<keyword evidence="6" id="KW-1133">Transmembrane helix</keyword>
<dbReference type="AlphaFoldDB" id="X6NA51"/>
<dbReference type="PROSITE" id="PS50157">
    <property type="entry name" value="ZINC_FINGER_C2H2_2"/>
    <property type="match status" value="3"/>
</dbReference>
<evidence type="ECO:0000256" key="3">
    <source>
        <dbReference type="ARBA" id="ARBA00022771"/>
    </source>
</evidence>
<evidence type="ECO:0000256" key="5">
    <source>
        <dbReference type="PROSITE-ProRule" id="PRU00042"/>
    </source>
</evidence>
<dbReference type="InterPro" id="IPR050329">
    <property type="entry name" value="GLI_C2H2-zinc-finger"/>
</dbReference>
<dbReference type="GO" id="GO:0045944">
    <property type="term" value="P:positive regulation of transcription by RNA polymerase II"/>
    <property type="evidence" value="ECO:0007669"/>
    <property type="project" value="UniProtKB-ARBA"/>
</dbReference>
<dbReference type="Proteomes" id="UP000023152">
    <property type="component" value="Unassembled WGS sequence"/>
</dbReference>
<dbReference type="PROSITE" id="PS00028">
    <property type="entry name" value="ZINC_FINGER_C2H2_1"/>
    <property type="match status" value="1"/>
</dbReference>